<dbReference type="GO" id="GO:0016705">
    <property type="term" value="F:oxidoreductase activity, acting on paired donors, with incorporation or reduction of molecular oxygen"/>
    <property type="evidence" value="ECO:0007669"/>
    <property type="project" value="InterPro"/>
</dbReference>
<dbReference type="GO" id="GO:0004497">
    <property type="term" value="F:monooxygenase activity"/>
    <property type="evidence" value="ECO:0007669"/>
    <property type="project" value="UniProtKB-KW"/>
</dbReference>
<dbReference type="Proteomes" id="UP000660729">
    <property type="component" value="Unassembled WGS sequence"/>
</dbReference>
<evidence type="ECO:0000256" key="1">
    <source>
        <dbReference type="ARBA" id="ARBA00001971"/>
    </source>
</evidence>
<dbReference type="Pfam" id="PF00067">
    <property type="entry name" value="p450"/>
    <property type="match status" value="1"/>
</dbReference>
<evidence type="ECO:0000256" key="4">
    <source>
        <dbReference type="ARBA" id="ARBA00022723"/>
    </source>
</evidence>
<dbReference type="OrthoDB" id="1470350at2759"/>
<keyword evidence="5" id="KW-0560">Oxidoreductase</keyword>
<evidence type="ECO:0000313" key="10">
    <source>
        <dbReference type="Proteomes" id="UP000660729"/>
    </source>
</evidence>
<dbReference type="PRINTS" id="PR00463">
    <property type="entry name" value="EP450I"/>
</dbReference>
<dbReference type="PRINTS" id="PR00385">
    <property type="entry name" value="P450"/>
</dbReference>
<dbReference type="PANTHER" id="PTHR24287:SF1">
    <property type="entry name" value="P450, PUTATIVE (EUROFUNG)-RELATED"/>
    <property type="match status" value="1"/>
</dbReference>
<feature type="binding site" description="axial binding residue" evidence="8">
    <location>
        <position position="457"/>
    </location>
    <ligand>
        <name>heme</name>
        <dbReference type="ChEBI" id="CHEBI:30413"/>
    </ligand>
    <ligandPart>
        <name>Fe</name>
        <dbReference type="ChEBI" id="CHEBI:18248"/>
    </ligandPart>
</feature>
<comment type="cofactor">
    <cofactor evidence="1 8">
        <name>heme</name>
        <dbReference type="ChEBI" id="CHEBI:30413"/>
    </cofactor>
</comment>
<dbReference type="Gene3D" id="1.10.630.10">
    <property type="entry name" value="Cytochrome P450"/>
    <property type="match status" value="1"/>
</dbReference>
<evidence type="ECO:0000256" key="7">
    <source>
        <dbReference type="ARBA" id="ARBA00023033"/>
    </source>
</evidence>
<dbReference type="InterPro" id="IPR047146">
    <property type="entry name" value="Cyt_P450_E_CYP52_fungi"/>
</dbReference>
<evidence type="ECO:0000256" key="5">
    <source>
        <dbReference type="ARBA" id="ARBA00023002"/>
    </source>
</evidence>
<dbReference type="InterPro" id="IPR002401">
    <property type="entry name" value="Cyt_P450_E_grp-I"/>
</dbReference>
<dbReference type="AlphaFoldDB" id="A0A8H6VH01"/>
<comment type="caution">
    <text evidence="9">The sequence shown here is derived from an EMBL/GenBank/DDBJ whole genome shotgun (WGS) entry which is preliminary data.</text>
</comment>
<name>A0A8H6VH01_9PEZI</name>
<evidence type="ECO:0000256" key="8">
    <source>
        <dbReference type="PIRSR" id="PIRSR602401-1"/>
    </source>
</evidence>
<keyword evidence="10" id="KW-1185">Reference proteome</keyword>
<reference evidence="9" key="1">
    <citation type="submission" date="2020-04" db="EMBL/GenBank/DDBJ databases">
        <title>Draft genome resource of the tomato pathogen Pseudocercospora fuligena.</title>
        <authorList>
            <person name="Zaccaron A."/>
        </authorList>
    </citation>
    <scope>NUCLEOTIDE SEQUENCE</scope>
    <source>
        <strain evidence="9">PF001</strain>
    </source>
</reference>
<dbReference type="InterPro" id="IPR036396">
    <property type="entry name" value="Cyt_P450_sf"/>
</dbReference>
<evidence type="ECO:0000256" key="3">
    <source>
        <dbReference type="ARBA" id="ARBA00022617"/>
    </source>
</evidence>
<dbReference type="InterPro" id="IPR001128">
    <property type="entry name" value="Cyt_P450"/>
</dbReference>
<evidence type="ECO:0000313" key="9">
    <source>
        <dbReference type="EMBL" id="KAF7187754.1"/>
    </source>
</evidence>
<dbReference type="GO" id="GO:0005506">
    <property type="term" value="F:iron ion binding"/>
    <property type="evidence" value="ECO:0007669"/>
    <property type="project" value="InterPro"/>
</dbReference>
<comment type="similarity">
    <text evidence="2">Belongs to the cytochrome P450 family.</text>
</comment>
<evidence type="ECO:0000256" key="2">
    <source>
        <dbReference type="ARBA" id="ARBA00010617"/>
    </source>
</evidence>
<evidence type="ECO:0000256" key="6">
    <source>
        <dbReference type="ARBA" id="ARBA00023004"/>
    </source>
</evidence>
<protein>
    <submittedName>
        <fullName evidence="9">Cytochrome P450</fullName>
    </submittedName>
</protein>
<keyword evidence="3 8" id="KW-0349">Heme</keyword>
<organism evidence="9 10">
    <name type="scientific">Pseudocercospora fuligena</name>
    <dbReference type="NCBI Taxonomy" id="685502"/>
    <lineage>
        <taxon>Eukaryota</taxon>
        <taxon>Fungi</taxon>
        <taxon>Dikarya</taxon>
        <taxon>Ascomycota</taxon>
        <taxon>Pezizomycotina</taxon>
        <taxon>Dothideomycetes</taxon>
        <taxon>Dothideomycetidae</taxon>
        <taxon>Mycosphaerellales</taxon>
        <taxon>Mycosphaerellaceae</taxon>
        <taxon>Pseudocercospora</taxon>
    </lineage>
</organism>
<sequence>MSWFWVFAISISVCALGYYFVESSRRKSLHSMIFQRDGCKPLRCLPNKWFPPLGLDKLGNVIEAEKTKTYPLLMLKEHEKHGDTYSQWSGPLYTVITRDTNNIRAMLHTQFNSFEVGSGRHGCVLPLLGDGIFTQDGPKWKASRKLLAPMVQRPILPDLSLIERHFQQLLLTLKFDSCANQVVDIKQHFLELSLKLTTEFMLGENSESSSEWIDKLALHFNTALQWVSKRERMKAFYWMVDGLEFRRSCKASKNLIDDLIRQAIKHRQSEKFNGAETESYVAFETLLRRERDPGPIRSQFMNFLLAGRDSTGALLSWIFYALAREPGLQIKLRKEIENMLGSDGSRTPTKPELNSMTLLDQFVSETLRLFPPVPLNGRFCIEDTSLPTGGGENGDAPILIPRGTLLAFSTFAVQHNKDLYGQDASKFRPARWEDRSTKKRRTDDWSYHPFLGGPRKCLGERFAVTQAKYLTCRMLQHYKAILPVDKEGHEVKFKPDGAWVEDVKYDVGLTMMPDAGVWLRLVPQS</sequence>
<keyword evidence="4 8" id="KW-0479">Metal-binding</keyword>
<gene>
    <name evidence="9" type="ORF">HII31_10890</name>
</gene>
<dbReference type="SUPFAM" id="SSF48264">
    <property type="entry name" value="Cytochrome P450"/>
    <property type="match status" value="1"/>
</dbReference>
<dbReference type="GO" id="GO:0020037">
    <property type="term" value="F:heme binding"/>
    <property type="evidence" value="ECO:0007669"/>
    <property type="project" value="InterPro"/>
</dbReference>
<proteinExistence type="inferred from homology"/>
<dbReference type="EMBL" id="JABCIY010000222">
    <property type="protein sequence ID" value="KAF7187754.1"/>
    <property type="molecule type" value="Genomic_DNA"/>
</dbReference>
<accession>A0A8H6VH01</accession>
<keyword evidence="6 8" id="KW-0408">Iron</keyword>
<keyword evidence="7" id="KW-0503">Monooxygenase</keyword>
<dbReference type="PANTHER" id="PTHR24287">
    <property type="entry name" value="P450, PUTATIVE (EUROFUNG)-RELATED"/>
    <property type="match status" value="1"/>
</dbReference>